<evidence type="ECO:0000259" key="2">
    <source>
        <dbReference type="SMART" id="SM01054"/>
    </source>
</evidence>
<feature type="compositionally biased region" description="Low complexity" evidence="1">
    <location>
        <begin position="304"/>
        <end position="333"/>
    </location>
</feature>
<feature type="domain" description="Calmodulin-binding" evidence="2">
    <location>
        <begin position="559"/>
        <end position="672"/>
    </location>
</feature>
<evidence type="ECO:0000313" key="3">
    <source>
        <dbReference type="EMBL" id="CAA7399379.1"/>
    </source>
</evidence>
<gene>
    <name evidence="3" type="ORF">SI8410_07010049</name>
</gene>
<feature type="compositionally biased region" description="Polar residues" evidence="1">
    <location>
        <begin position="431"/>
        <end position="441"/>
    </location>
</feature>
<feature type="compositionally biased region" description="Basic and acidic residues" evidence="1">
    <location>
        <begin position="404"/>
        <end position="417"/>
    </location>
</feature>
<dbReference type="OrthoDB" id="766386at2759"/>
<organism evidence="3 4">
    <name type="scientific">Spirodela intermedia</name>
    <name type="common">Intermediate duckweed</name>
    <dbReference type="NCBI Taxonomy" id="51605"/>
    <lineage>
        <taxon>Eukaryota</taxon>
        <taxon>Viridiplantae</taxon>
        <taxon>Streptophyta</taxon>
        <taxon>Embryophyta</taxon>
        <taxon>Tracheophyta</taxon>
        <taxon>Spermatophyta</taxon>
        <taxon>Magnoliopsida</taxon>
        <taxon>Liliopsida</taxon>
        <taxon>Araceae</taxon>
        <taxon>Lemnoideae</taxon>
        <taxon>Spirodela</taxon>
    </lineage>
</organism>
<proteinExistence type="predicted"/>
<feature type="region of interest" description="Disordered" evidence="1">
    <location>
        <begin position="599"/>
        <end position="623"/>
    </location>
</feature>
<dbReference type="GO" id="GO:0005516">
    <property type="term" value="F:calmodulin binding"/>
    <property type="evidence" value="ECO:0007669"/>
    <property type="project" value="InterPro"/>
</dbReference>
<dbReference type="EMBL" id="LR746270">
    <property type="protein sequence ID" value="CAA7399379.1"/>
    <property type="molecule type" value="Genomic_DNA"/>
</dbReference>
<feature type="compositionally biased region" description="Basic and acidic residues" evidence="1">
    <location>
        <begin position="243"/>
        <end position="260"/>
    </location>
</feature>
<reference evidence="3" key="1">
    <citation type="submission" date="2020-02" db="EMBL/GenBank/DDBJ databases">
        <authorList>
            <person name="Scholz U."/>
            <person name="Mascher M."/>
            <person name="Fiebig A."/>
        </authorList>
    </citation>
    <scope>NUCLEOTIDE SEQUENCE</scope>
</reference>
<feature type="region of interest" description="Disordered" evidence="1">
    <location>
        <begin position="128"/>
        <end position="544"/>
    </location>
</feature>
<dbReference type="Pfam" id="PF07839">
    <property type="entry name" value="CaM_binding"/>
    <property type="match status" value="1"/>
</dbReference>
<sequence length="682" mass="74490">MREEATKGSPLPGTPEITNSEGDVGSLTGNGPPKAPSSSLSNKDGNGKAVPHYLRASGRSCHDFCKYGRKHTFELKGKRRISPYLAAIEKTPLKGEYHVKIPLLIERQRRYAGPLKEKLNGKGKLCKGGVPCPMKKPGKSEESEESSSLEEIEPHEGVGTIEETEPHEGVEPHEAVSECCEEFSTSEDLNQRKASSRKVHPTVDSESVGVELRPAKKPSASLKPRVPQKVPTLKRAISSGKAEVSRREGGPPDKRREGSSRPDLSSMLKKPSFRRTHLPVETASAQERVQALKKPAASTEPRALQKLPSLKKLSASLRPRAIQKSPSVKKVPSISLRPRVTNPPLKKDGSTALQKLPSVKKPSASLKPRTIQKVPSLKKPSASLKPRVMNPSLKRAVSSMKAQVGKEDGSSPAERSDGSSSRPPIYGKSKTAATNPTSVRRTGTMGEKKTPSQRSDSTLLKPSLGQGPGLTIKRLKKTESSPVEQSKGVGKSQHENVKMKEKALRAVEPRSAKGKGVDSAPWRVTTGHGKERTRAVAVNQGKKVARRDIKVNTEDKAPTPCRLTFRSGKVVSPHQWVVDPPRRLRFRQVKRIGSNLSETGKRSFKRKEFPNGHSSHHHPETHKVVLRHREIKDKKDCQALLNHVIEETASRLVETSKSKVKALVGAFETVISLQVGRPAAPV</sequence>
<feature type="region of interest" description="Disordered" evidence="1">
    <location>
        <begin position="1"/>
        <end position="52"/>
    </location>
</feature>
<dbReference type="InterPro" id="IPR012417">
    <property type="entry name" value="CaM-bd_dom_pln"/>
</dbReference>
<keyword evidence="4" id="KW-1185">Reference proteome</keyword>
<accession>A0A7I8KNH7</accession>
<dbReference type="PANTHER" id="PTHR33349:SF41">
    <property type="entry name" value="EMB|CAB62594.1"/>
    <property type="match status" value="1"/>
</dbReference>
<name>A0A7I8KNH7_SPIIN</name>
<dbReference type="Proteomes" id="UP000663760">
    <property type="component" value="Chromosome 7"/>
</dbReference>
<feature type="compositionally biased region" description="Basic and acidic residues" evidence="1">
    <location>
        <begin position="492"/>
        <end position="511"/>
    </location>
</feature>
<evidence type="ECO:0000256" key="1">
    <source>
        <dbReference type="SAM" id="MobiDB-lite"/>
    </source>
</evidence>
<feature type="compositionally biased region" description="Basic and acidic residues" evidence="1">
    <location>
        <begin position="164"/>
        <end position="176"/>
    </location>
</feature>
<evidence type="ECO:0000313" key="4">
    <source>
        <dbReference type="Proteomes" id="UP000663760"/>
    </source>
</evidence>
<dbReference type="AlphaFoldDB" id="A0A7I8KNH7"/>
<dbReference type="SMART" id="SM01054">
    <property type="entry name" value="CaM_binding"/>
    <property type="match status" value="1"/>
</dbReference>
<protein>
    <recommendedName>
        <fullName evidence="2">Calmodulin-binding domain-containing protein</fullName>
    </recommendedName>
</protein>
<dbReference type="PANTHER" id="PTHR33349">
    <property type="entry name" value="EMB|CAB62594.1"/>
    <property type="match status" value="1"/>
</dbReference>
<feature type="compositionally biased region" description="Acidic residues" evidence="1">
    <location>
        <begin position="142"/>
        <end position="153"/>
    </location>
</feature>